<dbReference type="NCBIfam" id="NF005365">
    <property type="entry name" value="PRK06886.1"/>
    <property type="match status" value="1"/>
</dbReference>
<protein>
    <submittedName>
        <fullName evidence="3">Amidohydrolase family protein</fullName>
    </submittedName>
</protein>
<dbReference type="Pfam" id="PF02142">
    <property type="entry name" value="MGS"/>
    <property type="match status" value="1"/>
</dbReference>
<dbReference type="EMBL" id="CAADFA010000287">
    <property type="protein sequence ID" value="VFJ61071.1"/>
    <property type="molecule type" value="Genomic_DNA"/>
</dbReference>
<dbReference type="GO" id="GO:0016814">
    <property type="term" value="F:hydrolase activity, acting on carbon-nitrogen (but not peptide) bonds, in cyclic amidines"/>
    <property type="evidence" value="ECO:0007669"/>
    <property type="project" value="TreeGrafter"/>
</dbReference>
<dbReference type="AlphaFoldDB" id="A0A450TK27"/>
<dbReference type="Gene3D" id="3.20.20.140">
    <property type="entry name" value="Metal-dependent hydrolases"/>
    <property type="match status" value="1"/>
</dbReference>
<name>A0A450TK27_9GAMM</name>
<dbReference type="SMART" id="SM00851">
    <property type="entry name" value="MGS"/>
    <property type="match status" value="1"/>
</dbReference>
<evidence type="ECO:0000313" key="3">
    <source>
        <dbReference type="EMBL" id="VFJ67764.1"/>
    </source>
</evidence>
<organism evidence="3">
    <name type="scientific">Candidatus Kentrum sp. FM</name>
    <dbReference type="NCBI Taxonomy" id="2126340"/>
    <lineage>
        <taxon>Bacteria</taxon>
        <taxon>Pseudomonadati</taxon>
        <taxon>Pseudomonadota</taxon>
        <taxon>Gammaproteobacteria</taxon>
        <taxon>Candidatus Kentrum</taxon>
    </lineage>
</organism>
<dbReference type="PANTHER" id="PTHR32027:SF9">
    <property type="entry name" value="BLL3847 PROTEIN"/>
    <property type="match status" value="1"/>
</dbReference>
<reference evidence="3" key="1">
    <citation type="submission" date="2019-02" db="EMBL/GenBank/DDBJ databases">
        <authorList>
            <person name="Gruber-Vodicka R. H."/>
            <person name="Seah K. B. B."/>
        </authorList>
    </citation>
    <scope>NUCLEOTIDE SEQUENCE</scope>
    <source>
        <strain evidence="3">BECK_BZ163</strain>
        <strain evidence="4">BECK_BZ164</strain>
        <strain evidence="2">BECK_BZ165</strain>
    </source>
</reference>
<dbReference type="InterPro" id="IPR036914">
    <property type="entry name" value="MGS-like_dom_sf"/>
</dbReference>
<dbReference type="InterPro" id="IPR011607">
    <property type="entry name" value="MGS-like_dom"/>
</dbReference>
<dbReference type="InterPro" id="IPR052349">
    <property type="entry name" value="Metallo-hydrolase_Enzymes"/>
</dbReference>
<gene>
    <name evidence="3" type="ORF">BECKFM1743A_GA0114220_104562</name>
    <name evidence="4" type="ORF">BECKFM1743B_GA0114221_102885</name>
    <name evidence="2" type="ORF">BECKFM1743C_GA0114222_102872</name>
</gene>
<dbReference type="PROSITE" id="PS51855">
    <property type="entry name" value="MGS"/>
    <property type="match status" value="1"/>
</dbReference>
<dbReference type="EMBL" id="CAADEZ010000456">
    <property type="protein sequence ID" value="VFJ67764.1"/>
    <property type="molecule type" value="Genomic_DNA"/>
</dbReference>
<dbReference type="EMBL" id="CAADFL010000288">
    <property type="protein sequence ID" value="VFK13631.1"/>
    <property type="molecule type" value="Genomic_DNA"/>
</dbReference>
<dbReference type="SUPFAM" id="SSF51556">
    <property type="entry name" value="Metallo-dependent hydrolases"/>
    <property type="match status" value="1"/>
</dbReference>
<dbReference type="InterPro" id="IPR013108">
    <property type="entry name" value="Amidohydro_3"/>
</dbReference>
<feature type="domain" description="MGS-like" evidence="1">
    <location>
        <begin position="14"/>
        <end position="154"/>
    </location>
</feature>
<proteinExistence type="predicted"/>
<evidence type="ECO:0000313" key="2">
    <source>
        <dbReference type="EMBL" id="VFJ61071.1"/>
    </source>
</evidence>
<evidence type="ECO:0000313" key="4">
    <source>
        <dbReference type="EMBL" id="VFK13631.1"/>
    </source>
</evidence>
<dbReference type="SUPFAM" id="SSF52335">
    <property type="entry name" value="Methylglyoxal synthase-like"/>
    <property type="match status" value="1"/>
</dbReference>
<accession>A0A450TK27</accession>
<dbReference type="Gene3D" id="3.40.50.1380">
    <property type="entry name" value="Methylglyoxal synthase-like domain"/>
    <property type="match status" value="1"/>
</dbReference>
<keyword evidence="3" id="KW-0378">Hydrolase</keyword>
<dbReference type="InterPro" id="IPR032466">
    <property type="entry name" value="Metal_Hydrolase"/>
</dbReference>
<sequence length="475" mass="54058">MLQNDTVEMLAFNLKLIGKKTKKRILLSTGKRANKEKMLPAVSELISFGVDLYATEGTSRFLNSHGIHNRELFKIAEGKEPNIRSFLTGNRFDLVINVLVGHHDYDESTDSNLIRSLCIKHGIPLITDVDVAIMTIQDMVSQHDRNIFKYKIADASTPWDMRRSFFQLVDEYSGFACYHAHFDKAYLISMDNLKLTRMDMQKKWDLYRYLKENYTREDLVERMSRAVETMIEQGVTHCRSFIDADDVVGLLPMEAALEVRDHYKDKIELQFAIQPLQGVIAPEAREYFAKACELADVVGGLPSRDRPQPEKHLDILFAIAKDLGMRIDVHVDQENNPDERETELLALKTMEHGMEGRVSAVHSVSLAAKLPHEQERIINLIRDAGLSIIICPSAALSMKPLEHRVAPLHNSIAPLAKLIEAKIPVFFGVDNIHDLFMPLVDGDMWFECRMLMEACRYYDLEAIAAMACDKTGFSS</sequence>
<dbReference type="PANTHER" id="PTHR32027">
    <property type="entry name" value="CYTOSINE DEAMINASE"/>
    <property type="match status" value="1"/>
</dbReference>
<evidence type="ECO:0000259" key="1">
    <source>
        <dbReference type="PROSITE" id="PS51855"/>
    </source>
</evidence>
<dbReference type="Pfam" id="PF07969">
    <property type="entry name" value="Amidohydro_3"/>
    <property type="match status" value="1"/>
</dbReference>